<accession>A0ABT9HBT6</accession>
<reference evidence="1 2" key="1">
    <citation type="submission" date="2023-08" db="EMBL/GenBank/DDBJ databases">
        <title>genomic of DY56.</title>
        <authorList>
            <person name="Wang Y."/>
        </authorList>
    </citation>
    <scope>NUCLEOTIDE SEQUENCE [LARGE SCALE GENOMIC DNA]</scope>
    <source>
        <strain evidence="1 2">DY56-A-20</strain>
    </source>
</reference>
<dbReference type="Proteomes" id="UP001235664">
    <property type="component" value="Unassembled WGS sequence"/>
</dbReference>
<organism evidence="1 2">
    <name type="scientific">Qipengyuania benthica</name>
    <dbReference type="NCBI Taxonomy" id="3067651"/>
    <lineage>
        <taxon>Bacteria</taxon>
        <taxon>Pseudomonadati</taxon>
        <taxon>Pseudomonadota</taxon>
        <taxon>Alphaproteobacteria</taxon>
        <taxon>Sphingomonadales</taxon>
        <taxon>Erythrobacteraceae</taxon>
        <taxon>Qipengyuania</taxon>
    </lineage>
</organism>
<comment type="caution">
    <text evidence="1">The sequence shown here is derived from an EMBL/GenBank/DDBJ whole genome shotgun (WGS) entry which is preliminary data.</text>
</comment>
<keyword evidence="2" id="KW-1185">Reference proteome</keyword>
<gene>
    <name evidence="1" type="ORF">Q9K01_14260</name>
</gene>
<name>A0ABT9HBT6_9SPHN</name>
<proteinExistence type="predicted"/>
<protein>
    <submittedName>
        <fullName evidence="1">Uncharacterized protein</fullName>
    </submittedName>
</protein>
<evidence type="ECO:0000313" key="1">
    <source>
        <dbReference type="EMBL" id="MDP4540786.1"/>
    </source>
</evidence>
<evidence type="ECO:0000313" key="2">
    <source>
        <dbReference type="Proteomes" id="UP001235664"/>
    </source>
</evidence>
<dbReference type="EMBL" id="JAVAIL010000006">
    <property type="protein sequence ID" value="MDP4540786.1"/>
    <property type="molecule type" value="Genomic_DNA"/>
</dbReference>
<dbReference type="RefSeq" id="WP_305930788.1">
    <property type="nucleotide sequence ID" value="NZ_JAVAIL010000006.1"/>
</dbReference>
<sequence length="231" mass="24500">MMESDLAEHRNQLADFVSRYEGTRLFSTSAQVVNFASALYNVSGSTSDPKVPGSTSWMGLLIAYQSKSSLCTIDVSGCYVTGPPPVGGNHPAFEVGGHMTTDSKGAVATGGSCYLMPLCKWHNSTSKNGVAFTHSKTCMLQLAGYMQAEPAATFMARFDGKEAGAIVYLSGEGLAYRALPEAGPKSSAMSALPDLPDDLAEDGVPLNHAILHRVEEDGETFYRIADSRTAS</sequence>